<keyword evidence="3" id="KW-1185">Reference proteome</keyword>
<proteinExistence type="predicted"/>
<name>A0ABR9JAV8_9MICC</name>
<keyword evidence="1" id="KW-1133">Transmembrane helix</keyword>
<evidence type="ECO:0000313" key="2">
    <source>
        <dbReference type="EMBL" id="MBE1522915.1"/>
    </source>
</evidence>
<feature type="transmembrane region" description="Helical" evidence="1">
    <location>
        <begin position="23"/>
        <end position="48"/>
    </location>
</feature>
<protein>
    <submittedName>
        <fullName evidence="2">Uncharacterized protein</fullName>
    </submittedName>
</protein>
<feature type="transmembrane region" description="Helical" evidence="1">
    <location>
        <begin position="54"/>
        <end position="77"/>
    </location>
</feature>
<keyword evidence="1" id="KW-0472">Membrane</keyword>
<evidence type="ECO:0000313" key="3">
    <source>
        <dbReference type="Proteomes" id="UP000643525"/>
    </source>
</evidence>
<dbReference type="EMBL" id="JADBED010000001">
    <property type="protein sequence ID" value="MBE1522915.1"/>
    <property type="molecule type" value="Genomic_DNA"/>
</dbReference>
<evidence type="ECO:0000256" key="1">
    <source>
        <dbReference type="SAM" id="Phobius"/>
    </source>
</evidence>
<accession>A0ABR9JAV8</accession>
<organism evidence="2 3">
    <name type="scientific">Nesterenkonia lutea</name>
    <dbReference type="NCBI Taxonomy" id="272919"/>
    <lineage>
        <taxon>Bacteria</taxon>
        <taxon>Bacillati</taxon>
        <taxon>Actinomycetota</taxon>
        <taxon>Actinomycetes</taxon>
        <taxon>Micrococcales</taxon>
        <taxon>Micrococcaceae</taxon>
        <taxon>Nesterenkonia</taxon>
    </lineage>
</organism>
<keyword evidence="1" id="KW-0812">Transmembrane</keyword>
<comment type="caution">
    <text evidence="2">The sequence shown here is derived from an EMBL/GenBank/DDBJ whole genome shotgun (WGS) entry which is preliminary data.</text>
</comment>
<reference evidence="2 3" key="1">
    <citation type="submission" date="2020-10" db="EMBL/GenBank/DDBJ databases">
        <title>Sequencing the genomes of 1000 actinobacteria strains.</title>
        <authorList>
            <person name="Klenk H.-P."/>
        </authorList>
    </citation>
    <scope>NUCLEOTIDE SEQUENCE [LARGE SCALE GENOMIC DNA]</scope>
    <source>
        <strain evidence="2 3">DSM 15666</strain>
    </source>
</reference>
<sequence>MSTSTSTALHGETRHAGSRPGRVLLWSGVVVAALSGVSLLMILVMYFLQTDPHPAIYAAGLWGLPLGFGLMTVYLLFSAGHRRRRGVGLG</sequence>
<dbReference type="Proteomes" id="UP000643525">
    <property type="component" value="Unassembled WGS sequence"/>
</dbReference>
<dbReference type="RefSeq" id="WP_192594146.1">
    <property type="nucleotide sequence ID" value="NZ_BAAALJ010000015.1"/>
</dbReference>
<gene>
    <name evidence="2" type="ORF">H4W27_000033</name>
</gene>